<feature type="compositionally biased region" description="Low complexity" evidence="13">
    <location>
        <begin position="587"/>
        <end position="599"/>
    </location>
</feature>
<keyword evidence="7" id="KW-0479">Metal-binding</keyword>
<keyword evidence="17" id="KW-1185">Reference proteome</keyword>
<feature type="region of interest" description="Disordered" evidence="13">
    <location>
        <begin position="310"/>
        <end position="472"/>
    </location>
</feature>
<evidence type="ECO:0000313" key="16">
    <source>
        <dbReference type="EMBL" id="KDQ12990.1"/>
    </source>
</evidence>
<comment type="pathway">
    <text evidence="3">Protein modification; protein ubiquitination.</text>
</comment>
<evidence type="ECO:0000256" key="2">
    <source>
        <dbReference type="ARBA" id="ARBA00004141"/>
    </source>
</evidence>
<dbReference type="InterPro" id="IPR011016">
    <property type="entry name" value="Znf_RING-CH"/>
</dbReference>
<dbReference type="HOGENOM" id="CLU_001266_1_0_1"/>
<reference evidence="17" key="1">
    <citation type="journal article" date="2014" name="Proc. Natl. Acad. Sci. U.S.A.">
        <title>Extensive sampling of basidiomycete genomes demonstrates inadequacy of the white-rot/brown-rot paradigm for wood decay fungi.</title>
        <authorList>
            <person name="Riley R."/>
            <person name="Salamov A.A."/>
            <person name="Brown D.W."/>
            <person name="Nagy L.G."/>
            <person name="Floudas D."/>
            <person name="Held B.W."/>
            <person name="Levasseur A."/>
            <person name="Lombard V."/>
            <person name="Morin E."/>
            <person name="Otillar R."/>
            <person name="Lindquist E.A."/>
            <person name="Sun H."/>
            <person name="LaButti K.M."/>
            <person name="Schmutz J."/>
            <person name="Jabbour D."/>
            <person name="Luo H."/>
            <person name="Baker S.E."/>
            <person name="Pisabarro A.G."/>
            <person name="Walton J.D."/>
            <person name="Blanchette R.A."/>
            <person name="Henrissat B."/>
            <person name="Martin F."/>
            <person name="Cullen D."/>
            <person name="Hibbett D.S."/>
            <person name="Grigoriev I.V."/>
        </authorList>
    </citation>
    <scope>NUCLEOTIDE SEQUENCE [LARGE SCALE GENOMIC DNA]</scope>
    <source>
        <strain evidence="17">FD-172 SS1</strain>
    </source>
</reference>
<dbReference type="Gene3D" id="3.30.40.10">
    <property type="entry name" value="Zinc/RING finger domain, C3HC4 (zinc finger)"/>
    <property type="match status" value="1"/>
</dbReference>
<feature type="transmembrane region" description="Helical" evidence="14">
    <location>
        <begin position="1185"/>
        <end position="1210"/>
    </location>
</feature>
<feature type="compositionally biased region" description="Acidic residues" evidence="13">
    <location>
        <begin position="758"/>
        <end position="771"/>
    </location>
</feature>
<evidence type="ECO:0000256" key="3">
    <source>
        <dbReference type="ARBA" id="ARBA00004906"/>
    </source>
</evidence>
<comment type="catalytic activity">
    <reaction evidence="1">
        <text>S-ubiquitinyl-[E2 ubiquitin-conjugating enzyme]-L-cysteine + [acceptor protein]-L-lysine = [E2 ubiquitin-conjugating enzyme]-L-cysteine + N(6)-ubiquitinyl-[acceptor protein]-L-lysine.</text>
        <dbReference type="EC" id="2.3.2.27"/>
    </reaction>
</comment>
<evidence type="ECO:0000259" key="15">
    <source>
        <dbReference type="PROSITE" id="PS51292"/>
    </source>
</evidence>
<feature type="transmembrane region" description="Helical" evidence="14">
    <location>
        <begin position="1120"/>
        <end position="1144"/>
    </location>
</feature>
<keyword evidence="10" id="KW-0862">Zinc</keyword>
<gene>
    <name evidence="16" type="ORF">BOTBODRAFT_399709</name>
</gene>
<feature type="compositionally biased region" description="Low complexity" evidence="13">
    <location>
        <begin position="429"/>
        <end position="441"/>
    </location>
</feature>
<evidence type="ECO:0000256" key="6">
    <source>
        <dbReference type="ARBA" id="ARBA00022692"/>
    </source>
</evidence>
<dbReference type="InParanoid" id="A0A067ME55"/>
<evidence type="ECO:0000256" key="1">
    <source>
        <dbReference type="ARBA" id="ARBA00000900"/>
    </source>
</evidence>
<sequence>MEDEHVETCRICSGPAEHDAPLFYPCKCSGTIRYIHQECLKTWLEHSKKKHCDVCKHAYSFTKVYDPNMPSHIPPLIFLRRLAAQSVFGVLFGLRVILVTTVWLALLPYATIWMWRFYFWTGEIIAWWIHGEPRPATSSDAPKALEIDFNGSITSQLVRDLVTDIFTGQIIASVIVIVFLAVFLLREWIVQNARPGIFGDDEPEAEPELEEVPFEVQLDPPVIEPAQILNEEIAIAEVQEVAEEQPEAAPEPEPVPLAQVIRHRAPLPAGGERVVLQMPARRKSTEAALADLPVPPVYIELRSLQRATAGLPPNSALTTRPLVQPPLDPMLDLGSPPPFASSSLPFPLSPSDESRFPPARPHPAKRLRIAPPGPDSSSDASQDDGQSFMARQRERTRLLREKRFAAKSSSNTPVFGPQRPAEEISVELSSPATSSAPFAPSNETTGSPFQFTFSPASPTPETPPWATATEGSSTTIFASKSDEKPIFSPFAAEAAAFGLPRSSGRDKGKMKLTRSSTLPVRRLDWRAGKGAVHQPEAKPVPRCKPAVAEPESPSLPGAPELRAWAERRGGAGLNIQVPEGWTFASLNSPSPNPSTTSSSQPEDAPISLKRRPTLPPTTSHDTLPPPSPRPAYARAETSGGVASSSLRQEVQPPLPSPYRSAFEISAATTSGLALYKAPEELDGSSTDDGYFTVRNPGSGSPKAGSSSSRHEDDAGSANTSSGVLISITTADTPDIDQRRAEDDGGDVEERMPLLMDPNDSDTDLDGGVDEDAAMRNDPNVEDDDDFAAFPDEPPMEQVQAEMIEQVDADGEPIQEAGDREIDIGVEDDMDGALEAIGLRGPLHMIFQNAALMVFILDMTIGVGVWIPFVIGKVAALLSLKPRRLVTLLHLPIRAVRIVTDPAVDLAMWLLRIAFTRLVGKTSGTSSKSSWLTTWIVSRIPSELDIQTFFSELWDPTASAGDAAKDTLEPLKLSAIISSASHIFPANTMPEFQLEELNERIHAKIMSLVQWWNELELAGRWKELAQGSGQLSRVFAVSCGYAVVCLLAAIYLNSIGIGTVKGVARVVRNVITQQIIVLKVAIFIVIELVVFPLGCGVMLDFCTLPLFPDASLWSRLEFQKYAPIACTFYHWMLGTMFMYQFAILLGSCRSIMRKGALWFIKDPQDPSFHPIRDILDRPTLSQLRKLCISAIMYAFVIAGAIGSVLVFLRYISNPFSGLLPLRWNTRDPLSEIPIDLLFVHNVIPPTVNHFRPKKFLNGMLTLWWKTTAKRLRLTSYMFGERQLDEEYSTEWTWTSLYQRGPVSAQKELDRVPDGGFIRAPAGDNIAFTKEGQMLIKTNEAGEPLEERGRELKKAQDEAALNAQRNPSEDYRIVYVPPYFTQRVLFFIYLLWLTGATFTVVSLATPIFLGRYIFTFLTERPVHDGYSFIAGFYVLWGVAFVGRQAYREYETPTTSYPPTFGAVRKHVTQNVLWVFKLAYLLFWFDLILPTLVALVIELYIVIPARLVFQPDWHVTLHMWEDWALGVVLGKIMIRVHRFQPPNRFTRAVEVIYRNGWGRPDVTHATSELIFPIGTGLVSMIATPAVATWALSRVFPAYVDDLTLFRVVYPGMFAAASIVQTIMSTRGAVRLWLQSIRDKEFLKEMRLQNIDAQPPLVRAQDPPASPQ</sequence>
<feature type="compositionally biased region" description="Low complexity" evidence="13">
    <location>
        <begin position="375"/>
        <end position="387"/>
    </location>
</feature>
<feature type="transmembrane region" description="Helical" evidence="14">
    <location>
        <begin position="1075"/>
        <end position="1100"/>
    </location>
</feature>
<keyword evidence="12 14" id="KW-0472">Membrane</keyword>
<feature type="transmembrane region" description="Helical" evidence="14">
    <location>
        <begin position="1566"/>
        <end position="1588"/>
    </location>
</feature>
<comment type="subcellular location">
    <subcellularLocation>
        <location evidence="2">Membrane</location>
        <topology evidence="2">Multi-pass membrane protein</topology>
    </subcellularLocation>
</comment>
<organism evidence="16 17">
    <name type="scientific">Botryobasidium botryosum (strain FD-172 SS1)</name>
    <dbReference type="NCBI Taxonomy" id="930990"/>
    <lineage>
        <taxon>Eukaryota</taxon>
        <taxon>Fungi</taxon>
        <taxon>Dikarya</taxon>
        <taxon>Basidiomycota</taxon>
        <taxon>Agaricomycotina</taxon>
        <taxon>Agaricomycetes</taxon>
        <taxon>Cantharellales</taxon>
        <taxon>Botryobasidiaceae</taxon>
        <taxon>Botryobasidium</taxon>
    </lineage>
</organism>
<dbReference type="GO" id="GO:0008270">
    <property type="term" value="F:zinc ion binding"/>
    <property type="evidence" value="ECO:0007669"/>
    <property type="project" value="UniProtKB-KW"/>
</dbReference>
<evidence type="ECO:0000256" key="7">
    <source>
        <dbReference type="ARBA" id="ARBA00022723"/>
    </source>
</evidence>
<dbReference type="GO" id="GO:0005789">
    <property type="term" value="C:endoplasmic reticulum membrane"/>
    <property type="evidence" value="ECO:0007669"/>
    <property type="project" value="TreeGrafter"/>
</dbReference>
<feature type="compositionally biased region" description="Basic and acidic residues" evidence="13">
    <location>
        <begin position="735"/>
        <end position="751"/>
    </location>
</feature>
<accession>A0A067ME55</accession>
<dbReference type="InterPro" id="IPR056521">
    <property type="entry name" value="MARCHF6-like_C"/>
</dbReference>
<feature type="transmembrane region" description="Helical" evidence="14">
    <location>
        <begin position="87"/>
        <end position="110"/>
    </location>
</feature>
<evidence type="ECO:0000256" key="11">
    <source>
        <dbReference type="ARBA" id="ARBA00022989"/>
    </source>
</evidence>
<dbReference type="SUPFAM" id="SSF57850">
    <property type="entry name" value="RING/U-box"/>
    <property type="match status" value="1"/>
</dbReference>
<dbReference type="PROSITE" id="PS51292">
    <property type="entry name" value="ZF_RING_CH"/>
    <property type="match status" value="1"/>
</dbReference>
<feature type="transmembrane region" description="Helical" evidence="14">
    <location>
        <begin position="1478"/>
        <end position="1500"/>
    </location>
</feature>
<feature type="compositionally biased region" description="Basic and acidic residues" evidence="13">
    <location>
        <begin position="391"/>
        <end position="404"/>
    </location>
</feature>
<keyword evidence="11 14" id="KW-1133">Transmembrane helix</keyword>
<dbReference type="Pfam" id="PF23113">
    <property type="entry name" value="MARCHF6_C"/>
    <property type="match status" value="1"/>
</dbReference>
<protein>
    <recommendedName>
        <fullName evidence="4">RING-type E3 ubiquitin transferase</fullName>
        <ecNumber evidence="4">2.3.2.27</ecNumber>
    </recommendedName>
</protein>
<name>A0A067ME55_BOTB1</name>
<dbReference type="STRING" id="930990.A0A067ME55"/>
<feature type="compositionally biased region" description="Low complexity" evidence="13">
    <location>
        <begin position="340"/>
        <end position="351"/>
    </location>
</feature>
<feature type="transmembrane region" description="Helical" evidence="14">
    <location>
        <begin position="165"/>
        <end position="185"/>
    </location>
</feature>
<dbReference type="PANTHER" id="PTHR13145">
    <property type="entry name" value="SSM4 PROTEIN"/>
    <property type="match status" value="1"/>
</dbReference>
<feature type="compositionally biased region" description="Polar residues" evidence="13">
    <location>
        <begin position="716"/>
        <end position="731"/>
    </location>
</feature>
<feature type="region of interest" description="Disordered" evidence="13">
    <location>
        <begin position="678"/>
        <end position="782"/>
    </location>
</feature>
<keyword evidence="6 14" id="KW-0812">Transmembrane</keyword>
<feature type="region of interest" description="Disordered" evidence="13">
    <location>
        <begin position="500"/>
        <end position="567"/>
    </location>
</feature>
<dbReference type="FunFam" id="3.30.40.10:FF:000287">
    <property type="entry name" value="RING finger membrane protein"/>
    <property type="match status" value="1"/>
</dbReference>
<evidence type="ECO:0000256" key="5">
    <source>
        <dbReference type="ARBA" id="ARBA00022679"/>
    </source>
</evidence>
<feature type="compositionally biased region" description="Low complexity" evidence="13">
    <location>
        <begin position="696"/>
        <end position="707"/>
    </location>
</feature>
<evidence type="ECO:0000256" key="13">
    <source>
        <dbReference type="SAM" id="MobiDB-lite"/>
    </source>
</evidence>
<evidence type="ECO:0000313" key="17">
    <source>
        <dbReference type="Proteomes" id="UP000027195"/>
    </source>
</evidence>
<dbReference type="Proteomes" id="UP000027195">
    <property type="component" value="Unassembled WGS sequence"/>
</dbReference>
<dbReference type="EC" id="2.3.2.27" evidence="4"/>
<feature type="transmembrane region" description="Helical" evidence="14">
    <location>
        <begin position="1608"/>
        <end position="1630"/>
    </location>
</feature>
<evidence type="ECO:0000256" key="8">
    <source>
        <dbReference type="ARBA" id="ARBA00022771"/>
    </source>
</evidence>
<proteinExistence type="predicted"/>
<dbReference type="SMART" id="SM00744">
    <property type="entry name" value="RINGv"/>
    <property type="match status" value="1"/>
</dbReference>
<evidence type="ECO:0000256" key="12">
    <source>
        <dbReference type="ARBA" id="ARBA00023136"/>
    </source>
</evidence>
<dbReference type="InterPro" id="IPR013083">
    <property type="entry name" value="Znf_RING/FYVE/PHD"/>
</dbReference>
<dbReference type="GO" id="GO:0061630">
    <property type="term" value="F:ubiquitin protein ligase activity"/>
    <property type="evidence" value="ECO:0007669"/>
    <property type="project" value="UniProtKB-EC"/>
</dbReference>
<dbReference type="GO" id="GO:0036503">
    <property type="term" value="P:ERAD pathway"/>
    <property type="evidence" value="ECO:0007669"/>
    <property type="project" value="TreeGrafter"/>
</dbReference>
<feature type="transmembrane region" description="Helical" evidence="14">
    <location>
        <begin position="1039"/>
        <end position="1063"/>
    </location>
</feature>
<evidence type="ECO:0000256" key="4">
    <source>
        <dbReference type="ARBA" id="ARBA00012483"/>
    </source>
</evidence>
<keyword evidence="8" id="KW-0863">Zinc-finger</keyword>
<feature type="transmembrane region" description="Helical" evidence="14">
    <location>
        <begin position="849"/>
        <end position="870"/>
    </location>
</feature>
<keyword evidence="5" id="KW-0808">Transferase</keyword>
<dbReference type="OrthoDB" id="264354at2759"/>
<feature type="region of interest" description="Disordered" evidence="13">
    <location>
        <begin position="580"/>
        <end position="658"/>
    </location>
</feature>
<evidence type="ECO:0000256" key="10">
    <source>
        <dbReference type="ARBA" id="ARBA00022833"/>
    </source>
</evidence>
<dbReference type="PANTHER" id="PTHR13145:SF0">
    <property type="entry name" value="E3 UBIQUITIN-PROTEIN LIGASE MARCHF6"/>
    <property type="match status" value="1"/>
</dbReference>
<dbReference type="FunCoup" id="A0A067ME55">
    <property type="interactions" value="560"/>
</dbReference>
<dbReference type="Pfam" id="PF12906">
    <property type="entry name" value="RINGv"/>
    <property type="match status" value="1"/>
</dbReference>
<feature type="transmembrane region" description="Helical" evidence="14">
    <location>
        <begin position="1384"/>
        <end position="1412"/>
    </location>
</feature>
<dbReference type="EMBL" id="KL198046">
    <property type="protein sequence ID" value="KDQ12990.1"/>
    <property type="molecule type" value="Genomic_DNA"/>
</dbReference>
<evidence type="ECO:0000256" key="9">
    <source>
        <dbReference type="ARBA" id="ARBA00022786"/>
    </source>
</evidence>
<dbReference type="CDD" id="cd16702">
    <property type="entry name" value="RING_CH-C4HC3_MARCH6"/>
    <property type="match status" value="1"/>
</dbReference>
<evidence type="ECO:0000256" key="14">
    <source>
        <dbReference type="SAM" id="Phobius"/>
    </source>
</evidence>
<keyword evidence="9" id="KW-0833">Ubl conjugation pathway</keyword>
<feature type="transmembrane region" description="Helical" evidence="14">
    <location>
        <begin position="1424"/>
        <end position="1444"/>
    </location>
</feature>
<feature type="domain" description="RING-CH-type" evidence="15">
    <location>
        <begin position="1"/>
        <end position="62"/>
    </location>
</feature>